<evidence type="ECO:0000256" key="10">
    <source>
        <dbReference type="ARBA" id="ARBA00022723"/>
    </source>
</evidence>
<dbReference type="InterPro" id="IPR003187">
    <property type="entry name" value="PLipase_A1"/>
</dbReference>
<proteinExistence type="inferred from homology"/>
<dbReference type="PANTHER" id="PTHR40457:SF1">
    <property type="entry name" value="PHOSPHOLIPASE A1"/>
    <property type="match status" value="1"/>
</dbReference>
<evidence type="ECO:0000256" key="16">
    <source>
        <dbReference type="ARBA" id="ARBA00023136"/>
    </source>
</evidence>
<feature type="binding site" description="in dimeric form" evidence="19">
    <location>
        <position position="191"/>
    </location>
    <ligand>
        <name>Ca(2+)</name>
        <dbReference type="ChEBI" id="CHEBI:29108"/>
        <label>1</label>
    </ligand>
</feature>
<comment type="function">
    <text evidence="20">Hydrolysis of phosphatidylcholine with phospholipase A2 (EC 3.1.1.4) and phospholipase A1 (EC 3.1.1.32) activities.</text>
</comment>
<evidence type="ECO:0000256" key="11">
    <source>
        <dbReference type="ARBA" id="ARBA00022729"/>
    </source>
</evidence>
<protein>
    <recommendedName>
        <fullName evidence="7 20">Phospholipase A1</fullName>
        <ecNumber evidence="5 20">3.1.1.32</ecNumber>
        <ecNumber evidence="6 20">3.1.1.4</ecNumber>
    </recommendedName>
    <alternativeName>
        <fullName evidence="20">Phosphatidylcholine 1-acylhydrolase</fullName>
    </alternativeName>
</protein>
<feature type="binding site" description="in dimeric form" evidence="19">
    <location>
        <position position="272"/>
    </location>
    <ligand>
        <name>Ca(2+)</name>
        <dbReference type="ChEBI" id="CHEBI:29108"/>
        <label>1</label>
    </ligand>
</feature>
<feature type="active site" description="Nucleophile" evidence="18">
    <location>
        <position position="229"/>
    </location>
</feature>
<dbReference type="PANTHER" id="PTHR40457">
    <property type="entry name" value="PHOSPHOLIPASE A1"/>
    <property type="match status" value="1"/>
</dbReference>
<accession>A0A0K8QM24</accession>
<dbReference type="EMBL" id="DF952378">
    <property type="protein sequence ID" value="GAN44278.1"/>
    <property type="molecule type" value="Genomic_DNA"/>
</dbReference>
<feature type="signal peptide" evidence="20">
    <location>
        <begin position="1"/>
        <end position="24"/>
    </location>
</feature>
<keyword evidence="17 20" id="KW-0998">Cell outer membrane</keyword>
<keyword evidence="9" id="KW-0812">Transmembrane</keyword>
<dbReference type="Gene3D" id="2.40.230.10">
    <property type="entry name" value="Phospholipase A1"/>
    <property type="match status" value="1"/>
</dbReference>
<keyword evidence="16" id="KW-0472">Membrane</keyword>
<reference evidence="22" key="1">
    <citation type="submission" date="2015-03" db="EMBL/GenBank/DDBJ databases">
        <title>Draft genome sequence of Mizugakiibacter sediminis skMP5.</title>
        <authorList>
            <person name="Watanabe T."/>
            <person name="Kojima H."/>
            <person name="Fukui M."/>
        </authorList>
    </citation>
    <scope>NUCLEOTIDE SEQUENCE</scope>
    <source>
        <strain evidence="22">SkMP5</strain>
    </source>
</reference>
<dbReference type="PRINTS" id="PR01486">
    <property type="entry name" value="PHPHLIPASEA1"/>
</dbReference>
<feature type="binding site" description="in dimeric form" evidence="19">
    <location>
        <position position="237"/>
    </location>
    <ligand>
        <name>Ca(2+)</name>
        <dbReference type="ChEBI" id="CHEBI:29108"/>
        <label>1</label>
    </ligand>
</feature>
<keyword evidence="10 19" id="KW-0479">Metal-binding</keyword>
<dbReference type="GO" id="GO:0005509">
    <property type="term" value="F:calcium ion binding"/>
    <property type="evidence" value="ECO:0007669"/>
    <property type="project" value="TreeGrafter"/>
</dbReference>
<evidence type="ECO:0000256" key="2">
    <source>
        <dbReference type="ARBA" id="ARBA00001604"/>
    </source>
</evidence>
<feature type="region of interest" description="Disordered" evidence="21">
    <location>
        <begin position="58"/>
        <end position="78"/>
    </location>
</feature>
<gene>
    <name evidence="22" type="ORF">MBSD_0802</name>
    <name evidence="23" type="ORF">MBSD_n0777</name>
</gene>
<keyword evidence="8" id="KW-1134">Transmembrane beta strand</keyword>
<evidence type="ECO:0000256" key="1">
    <source>
        <dbReference type="ARBA" id="ARBA00000111"/>
    </source>
</evidence>
<organism evidence="23">
    <name type="scientific">Mizugakiibacter sediminis</name>
    <dbReference type="NCBI Taxonomy" id="1475481"/>
    <lineage>
        <taxon>Bacteria</taxon>
        <taxon>Pseudomonadati</taxon>
        <taxon>Pseudomonadota</taxon>
        <taxon>Gammaproteobacteria</taxon>
        <taxon>Lysobacterales</taxon>
        <taxon>Rhodanobacteraceae</taxon>
        <taxon>Mizugakiibacter</taxon>
    </lineage>
</organism>
<evidence type="ECO:0000256" key="12">
    <source>
        <dbReference type="ARBA" id="ARBA00022801"/>
    </source>
</evidence>
<feature type="chain" id="PRO_5007415612" description="Phospholipase A1" evidence="20">
    <location>
        <begin position="25"/>
        <end position="361"/>
    </location>
</feature>
<evidence type="ECO:0000256" key="7">
    <source>
        <dbReference type="ARBA" id="ARBA00021726"/>
    </source>
</evidence>
<dbReference type="GO" id="GO:0009279">
    <property type="term" value="C:cell outer membrane"/>
    <property type="evidence" value="ECO:0007669"/>
    <property type="project" value="UniProtKB-SubCell"/>
</dbReference>
<evidence type="ECO:0000256" key="8">
    <source>
        <dbReference type="ARBA" id="ARBA00022452"/>
    </source>
</evidence>
<evidence type="ECO:0000313" key="23">
    <source>
        <dbReference type="EMBL" id="GAP65487.1"/>
    </source>
</evidence>
<dbReference type="Pfam" id="PF02253">
    <property type="entry name" value="PLA1"/>
    <property type="match status" value="1"/>
</dbReference>
<dbReference type="GO" id="GO:0008970">
    <property type="term" value="F:phospholipase A1 activity"/>
    <property type="evidence" value="ECO:0007669"/>
    <property type="project" value="UniProtKB-EC"/>
</dbReference>
<evidence type="ECO:0000256" key="6">
    <source>
        <dbReference type="ARBA" id="ARBA00013278"/>
    </source>
</evidence>
<dbReference type="EC" id="3.1.1.4" evidence="6 20"/>
<evidence type="ECO:0000256" key="20">
    <source>
        <dbReference type="RuleBase" id="RU366027"/>
    </source>
</evidence>
<comment type="cofactor">
    <cofactor evidence="20">
        <name>Ca(2+)</name>
        <dbReference type="ChEBI" id="CHEBI:29108"/>
    </cofactor>
    <text evidence="20">Binds 1 Ca(2+) ion per monomer. In the dimeric form the Ca(2+) is bound by different amino acids with binding of each Ca(2+) shared with ligands coming from each monomer. The Ca(2+) ion may have a role in catalysis.</text>
</comment>
<keyword evidence="11 20" id="KW-0732">Signal</keyword>
<evidence type="ECO:0000256" key="13">
    <source>
        <dbReference type="ARBA" id="ARBA00022837"/>
    </source>
</evidence>
<keyword evidence="15 20" id="KW-0443">Lipid metabolism</keyword>
<dbReference type="InterPro" id="IPR036541">
    <property type="entry name" value="PLipase_A1_sf"/>
</dbReference>
<dbReference type="EC" id="3.1.1.32" evidence="5 20"/>
<evidence type="ECO:0000256" key="4">
    <source>
        <dbReference type="ARBA" id="ARBA00011702"/>
    </source>
</evidence>
<comment type="catalytic activity">
    <reaction evidence="1 20">
        <text>a 1,2-diacyl-sn-glycero-3-phosphocholine + H2O = a 2-acyl-sn-glycero-3-phosphocholine + a fatty acid + H(+)</text>
        <dbReference type="Rhea" id="RHEA:18689"/>
        <dbReference type="ChEBI" id="CHEBI:15377"/>
        <dbReference type="ChEBI" id="CHEBI:15378"/>
        <dbReference type="ChEBI" id="CHEBI:28868"/>
        <dbReference type="ChEBI" id="CHEBI:57643"/>
        <dbReference type="ChEBI" id="CHEBI:57875"/>
        <dbReference type="EC" id="3.1.1.32"/>
    </reaction>
</comment>
<dbReference type="Proteomes" id="UP000253740">
    <property type="component" value="Unassembled WGS sequence"/>
</dbReference>
<dbReference type="OrthoDB" id="188433at2"/>
<dbReference type="GO" id="GO:0016042">
    <property type="term" value="P:lipid catabolic process"/>
    <property type="evidence" value="ECO:0007669"/>
    <property type="project" value="UniProtKB-KW"/>
</dbReference>
<feature type="region of interest" description="Disordered" evidence="21">
    <location>
        <begin position="128"/>
        <end position="147"/>
    </location>
</feature>
<name>A0A0K8QM24_9GAMM</name>
<evidence type="ECO:0000256" key="18">
    <source>
        <dbReference type="PIRSR" id="PIRSR603187-1"/>
    </source>
</evidence>
<sequence length="361" mass="40427">MRTPATLYALGCLACALAGAPAHAGETPPPDPKACTAITADAERLACYDRAMGRFAPTAHSPLRTAPPPESPQDPLRYARTEPLPQASAPLSLLDSRWELSPQSKLGNFHLRAYKPVYLLPAFYTSKTNQTPSSPAPGHTVTRSEGLDKTESKFQLSLKTKIWQGIFGDNGDLWMGYTQTSHWQVYNSDISRPFRETNYEPEAILAFRTNYDALGWKGRLFGVGVDHQSNGRADPLSRSWNRVIFDIGLEREGWTLMLRPWIRVPESRRNDDNPDISDYMGRGDLLLVHDWGSGHELALMLRHSLRGGDRSHGAMQLDWAFPIKNELRGHVQIFSGYGESLIDYNHQATYVGVGVSMLEWY</sequence>
<evidence type="ECO:0000256" key="15">
    <source>
        <dbReference type="ARBA" id="ARBA00023098"/>
    </source>
</evidence>
<dbReference type="CDD" id="cd00541">
    <property type="entry name" value="OMPLA"/>
    <property type="match status" value="1"/>
</dbReference>
<comment type="catalytic activity">
    <reaction evidence="2 20">
        <text>a 1,2-diacyl-sn-glycero-3-phosphocholine + H2O = a 1-acyl-sn-glycero-3-phosphocholine + a fatty acid + H(+)</text>
        <dbReference type="Rhea" id="RHEA:15801"/>
        <dbReference type="ChEBI" id="CHEBI:15377"/>
        <dbReference type="ChEBI" id="CHEBI:15378"/>
        <dbReference type="ChEBI" id="CHEBI:28868"/>
        <dbReference type="ChEBI" id="CHEBI:57643"/>
        <dbReference type="ChEBI" id="CHEBI:58168"/>
        <dbReference type="EC" id="3.1.1.4"/>
    </reaction>
</comment>
<dbReference type="STRING" id="1475481.GCA_000953855_00789"/>
<feature type="binding site" description="in dimeric form" evidence="19">
    <location>
        <position position="232"/>
    </location>
    <ligand>
        <name>Ca(2+)</name>
        <dbReference type="ChEBI" id="CHEBI:29108"/>
        <label>1</label>
    </ligand>
</feature>
<keyword evidence="24" id="KW-1185">Reference proteome</keyword>
<dbReference type="GO" id="GO:0004623">
    <property type="term" value="F:phospholipase A2 activity"/>
    <property type="evidence" value="ECO:0007669"/>
    <property type="project" value="UniProtKB-EC"/>
</dbReference>
<keyword evidence="12 20" id="KW-0378">Hydrolase</keyword>
<evidence type="ECO:0000313" key="24">
    <source>
        <dbReference type="Proteomes" id="UP000253740"/>
    </source>
</evidence>
<comment type="subunit">
    <text evidence="4 20">Homodimer; dimerization is reversible, and the dimeric form is the active one.</text>
</comment>
<feature type="active site" description="Proton acceptor" evidence="18">
    <location>
        <position position="227"/>
    </location>
</feature>
<evidence type="ECO:0000256" key="3">
    <source>
        <dbReference type="ARBA" id="ARBA00010525"/>
    </source>
</evidence>
<dbReference type="HOGENOM" id="CLU_045813_0_0_6"/>
<dbReference type="AlphaFoldDB" id="A0A0K8QM24"/>
<dbReference type="EMBL" id="DF970161">
    <property type="protein sequence ID" value="GAP65487.1"/>
    <property type="molecule type" value="Genomic_DNA"/>
</dbReference>
<keyword evidence="13 19" id="KW-0106">Calcium</keyword>
<evidence type="ECO:0000256" key="19">
    <source>
        <dbReference type="PIRSR" id="PIRSR603187-2"/>
    </source>
</evidence>
<comment type="subcellular location">
    <subcellularLocation>
        <location evidence="20">Cell outer membrane</location>
        <topology evidence="20">Multi-pass membrane protein</topology>
    </subcellularLocation>
    <text evidence="20">One of the very few enzymes located there.</text>
</comment>
<dbReference type="SUPFAM" id="SSF56931">
    <property type="entry name" value="Outer membrane phospholipase A (OMPLA)"/>
    <property type="match status" value="1"/>
</dbReference>
<comment type="similarity">
    <text evidence="3 20">Belongs to the phospholipase A1 family.</text>
</comment>
<evidence type="ECO:0000256" key="17">
    <source>
        <dbReference type="ARBA" id="ARBA00023237"/>
    </source>
</evidence>
<evidence type="ECO:0000256" key="21">
    <source>
        <dbReference type="SAM" id="MobiDB-lite"/>
    </source>
</evidence>
<evidence type="ECO:0000256" key="5">
    <source>
        <dbReference type="ARBA" id="ARBA00013179"/>
    </source>
</evidence>
<evidence type="ECO:0000256" key="9">
    <source>
        <dbReference type="ARBA" id="ARBA00022692"/>
    </source>
</evidence>
<evidence type="ECO:0000313" key="22">
    <source>
        <dbReference type="EMBL" id="GAN44278.1"/>
    </source>
</evidence>
<reference evidence="23" key="2">
    <citation type="submission" date="2015-08" db="EMBL/GenBank/DDBJ databases">
        <title>Complete DNA Sequence of Pseudomonas syringae pv. actinidiae, the Causal Agent of Kiwifruit Canker Disease.</title>
        <authorList>
            <person name="Rikkerink E.H.A."/>
            <person name="Fineran P.C."/>
        </authorList>
    </citation>
    <scope>NUCLEOTIDE SEQUENCE</scope>
    <source>
        <strain evidence="23">SkMP5</strain>
    </source>
</reference>
<evidence type="ECO:0000256" key="14">
    <source>
        <dbReference type="ARBA" id="ARBA00022963"/>
    </source>
</evidence>
<dbReference type="RefSeq" id="WP_062535293.1">
    <property type="nucleotide sequence ID" value="NZ_DF970161.1"/>
</dbReference>
<keyword evidence="14 20" id="KW-0442">Lipid degradation</keyword>